<comment type="similarity">
    <text evidence="2">Belongs to the intercrine alpha (chemokine CxC) family.</text>
</comment>
<sequence>PSAGTTAAFTRIGCSGKAKQTRFREPEPSQVRSWLLSPASPIQHAPPAGKGDGQKLPQPPRAPVPAAAVPGRGGEAVASLLVFPGSNRCGAAGAALPPSLAWLPGAGMACWAALLLWLLLGAHRPADAALLEANGNLSCRCAKTTATFIPPRRYGSIEVRPAGSSCWRQEVVITLKNRKRVCVEPTTPWMKKLLQDLPSVRKKEAPH</sequence>
<evidence type="ECO:0000256" key="4">
    <source>
        <dbReference type="ARBA" id="ARBA00022525"/>
    </source>
</evidence>
<dbReference type="GO" id="GO:0005615">
    <property type="term" value="C:extracellular space"/>
    <property type="evidence" value="ECO:0007669"/>
    <property type="project" value="UniProtKB-KW"/>
</dbReference>
<dbReference type="CDD" id="cd00273">
    <property type="entry name" value="Chemokine_CXC"/>
    <property type="match status" value="1"/>
</dbReference>
<keyword evidence="8" id="KW-1185">Reference proteome</keyword>
<reference evidence="7" key="2">
    <citation type="submission" date="2025-09" db="UniProtKB">
        <authorList>
            <consortium name="Ensembl"/>
        </authorList>
    </citation>
    <scope>IDENTIFICATION</scope>
</reference>
<dbReference type="InterPro" id="IPR033899">
    <property type="entry name" value="CXC_Chemokine_domain"/>
</dbReference>
<evidence type="ECO:0000313" key="8">
    <source>
        <dbReference type="Proteomes" id="UP000694423"/>
    </source>
</evidence>
<protein>
    <submittedName>
        <fullName evidence="7">C-X-C motif chemokine 13-like</fullName>
    </submittedName>
</protein>
<dbReference type="FunFam" id="2.40.50.40:FF:000004">
    <property type="entry name" value="C-X-C motif chemokine"/>
    <property type="match status" value="1"/>
</dbReference>
<dbReference type="SMART" id="SM00199">
    <property type="entry name" value="SCY"/>
    <property type="match status" value="1"/>
</dbReference>
<proteinExistence type="inferred from homology"/>
<evidence type="ECO:0000259" key="6">
    <source>
        <dbReference type="SMART" id="SM00199"/>
    </source>
</evidence>
<dbReference type="SUPFAM" id="SSF54117">
    <property type="entry name" value="Interleukin 8-like chemokines"/>
    <property type="match status" value="1"/>
</dbReference>
<dbReference type="InterPro" id="IPR036048">
    <property type="entry name" value="Interleukin_8-like_sf"/>
</dbReference>
<keyword evidence="3" id="KW-0202">Cytokine</keyword>
<gene>
    <name evidence="7" type="primary">LOC112985146</name>
</gene>
<dbReference type="Ensembl" id="ENSDNVT00000013578.1">
    <property type="protein sequence ID" value="ENSDNVP00000011263.1"/>
    <property type="gene ID" value="ENSDNVG00000007955.1"/>
</dbReference>
<dbReference type="PANTHER" id="PTHR12015">
    <property type="entry name" value="SMALL INDUCIBLE CYTOKINE A"/>
    <property type="match status" value="1"/>
</dbReference>
<feature type="region of interest" description="Disordered" evidence="5">
    <location>
        <begin position="16"/>
        <end position="70"/>
    </location>
</feature>
<dbReference type="InterPro" id="IPR001811">
    <property type="entry name" value="Chemokine_IL8-like_dom"/>
</dbReference>
<dbReference type="GO" id="GO:0006955">
    <property type="term" value="P:immune response"/>
    <property type="evidence" value="ECO:0007669"/>
    <property type="project" value="InterPro"/>
</dbReference>
<dbReference type="PRINTS" id="PR00437">
    <property type="entry name" value="SMALLCYTKCXC"/>
</dbReference>
<dbReference type="Pfam" id="PF00048">
    <property type="entry name" value="IL8"/>
    <property type="match status" value="1"/>
</dbReference>
<dbReference type="GO" id="GO:0008009">
    <property type="term" value="F:chemokine activity"/>
    <property type="evidence" value="ECO:0007669"/>
    <property type="project" value="InterPro"/>
</dbReference>
<dbReference type="Gene3D" id="2.40.50.40">
    <property type="match status" value="1"/>
</dbReference>
<dbReference type="Proteomes" id="UP000694423">
    <property type="component" value="Unplaced"/>
</dbReference>
<evidence type="ECO:0000256" key="1">
    <source>
        <dbReference type="ARBA" id="ARBA00004613"/>
    </source>
</evidence>
<accession>A0A8C4JPZ6</accession>
<evidence type="ECO:0000256" key="3">
    <source>
        <dbReference type="ARBA" id="ARBA00022514"/>
    </source>
</evidence>
<reference evidence="7" key="1">
    <citation type="submission" date="2025-08" db="UniProtKB">
        <authorList>
            <consortium name="Ensembl"/>
        </authorList>
    </citation>
    <scope>IDENTIFICATION</scope>
</reference>
<evidence type="ECO:0000256" key="2">
    <source>
        <dbReference type="ARBA" id="ARBA00010665"/>
    </source>
</evidence>
<evidence type="ECO:0000313" key="7">
    <source>
        <dbReference type="Ensembl" id="ENSDNVP00000011263.1"/>
    </source>
</evidence>
<evidence type="ECO:0000256" key="5">
    <source>
        <dbReference type="SAM" id="MobiDB-lite"/>
    </source>
</evidence>
<dbReference type="PANTHER" id="PTHR12015:SF198">
    <property type="entry name" value="PLATELET BASIC PROTEIN"/>
    <property type="match status" value="1"/>
</dbReference>
<feature type="domain" description="Chemokine interleukin-8-like" evidence="6">
    <location>
        <begin position="136"/>
        <end position="197"/>
    </location>
</feature>
<name>A0A8C4JPZ6_DRONO</name>
<keyword evidence="4" id="KW-0964">Secreted</keyword>
<dbReference type="PRINTS" id="PR00436">
    <property type="entry name" value="INTERLEUKIN8"/>
</dbReference>
<dbReference type="GO" id="GO:0006952">
    <property type="term" value="P:defense response"/>
    <property type="evidence" value="ECO:0007669"/>
    <property type="project" value="InterPro"/>
</dbReference>
<dbReference type="AlphaFoldDB" id="A0A8C4JPZ6"/>
<comment type="subcellular location">
    <subcellularLocation>
        <location evidence="1">Secreted</location>
    </subcellularLocation>
</comment>
<dbReference type="InterPro" id="IPR039809">
    <property type="entry name" value="Chemokine_b/g/d"/>
</dbReference>
<dbReference type="InterPro" id="IPR001089">
    <property type="entry name" value="Chemokine_CXC"/>
</dbReference>
<organism evidence="7 8">
    <name type="scientific">Dromaius novaehollandiae</name>
    <name type="common">Emu</name>
    <dbReference type="NCBI Taxonomy" id="8790"/>
    <lineage>
        <taxon>Eukaryota</taxon>
        <taxon>Metazoa</taxon>
        <taxon>Chordata</taxon>
        <taxon>Craniata</taxon>
        <taxon>Vertebrata</taxon>
        <taxon>Euteleostomi</taxon>
        <taxon>Archelosauria</taxon>
        <taxon>Archosauria</taxon>
        <taxon>Dinosauria</taxon>
        <taxon>Saurischia</taxon>
        <taxon>Theropoda</taxon>
        <taxon>Coelurosauria</taxon>
        <taxon>Aves</taxon>
        <taxon>Palaeognathae</taxon>
        <taxon>Casuariiformes</taxon>
        <taxon>Dromaiidae</taxon>
        <taxon>Dromaius</taxon>
    </lineage>
</organism>